<keyword evidence="2" id="KW-0732">Signal</keyword>
<evidence type="ECO:0000313" key="3">
    <source>
        <dbReference type="EMBL" id="GAA1559808.1"/>
    </source>
</evidence>
<feature type="region of interest" description="Disordered" evidence="1">
    <location>
        <begin position="31"/>
        <end position="55"/>
    </location>
</feature>
<feature type="compositionally biased region" description="Pro residues" evidence="1">
    <location>
        <begin position="42"/>
        <end position="55"/>
    </location>
</feature>
<feature type="compositionally biased region" description="Low complexity" evidence="1">
    <location>
        <begin position="31"/>
        <end position="41"/>
    </location>
</feature>
<evidence type="ECO:0000256" key="2">
    <source>
        <dbReference type="SAM" id="SignalP"/>
    </source>
</evidence>
<dbReference type="EMBL" id="BAAAPH010000004">
    <property type="protein sequence ID" value="GAA1559808.1"/>
    <property type="molecule type" value="Genomic_DNA"/>
</dbReference>
<evidence type="ECO:0008006" key="5">
    <source>
        <dbReference type="Google" id="ProtNLM"/>
    </source>
</evidence>
<dbReference type="PROSITE" id="PS51257">
    <property type="entry name" value="PROKAR_LIPOPROTEIN"/>
    <property type="match status" value="1"/>
</dbReference>
<accession>A0ABN2CJF1</accession>
<organism evidence="3 4">
    <name type="scientific">Kribbella hippodromi</name>
    <dbReference type="NCBI Taxonomy" id="434347"/>
    <lineage>
        <taxon>Bacteria</taxon>
        <taxon>Bacillati</taxon>
        <taxon>Actinomycetota</taxon>
        <taxon>Actinomycetes</taxon>
        <taxon>Propionibacteriales</taxon>
        <taxon>Kribbellaceae</taxon>
        <taxon>Kribbella</taxon>
    </lineage>
</organism>
<evidence type="ECO:0000313" key="4">
    <source>
        <dbReference type="Proteomes" id="UP001501705"/>
    </source>
</evidence>
<dbReference type="Proteomes" id="UP001501705">
    <property type="component" value="Unassembled WGS sequence"/>
</dbReference>
<feature type="signal peptide" evidence="2">
    <location>
        <begin position="1"/>
        <end position="21"/>
    </location>
</feature>
<keyword evidence="4" id="KW-1185">Reference proteome</keyword>
<feature type="chain" id="PRO_5045947230" description="DUF4440 domain-containing protein" evidence="2">
    <location>
        <begin position="22"/>
        <end position="194"/>
    </location>
</feature>
<dbReference type="RefSeq" id="WP_344232698.1">
    <property type="nucleotide sequence ID" value="NZ_BAAAPH010000004.1"/>
</dbReference>
<evidence type="ECO:0000256" key="1">
    <source>
        <dbReference type="SAM" id="MobiDB-lite"/>
    </source>
</evidence>
<reference evidence="3 4" key="1">
    <citation type="journal article" date="2019" name="Int. J. Syst. Evol. Microbiol.">
        <title>The Global Catalogue of Microorganisms (GCM) 10K type strain sequencing project: providing services to taxonomists for standard genome sequencing and annotation.</title>
        <authorList>
            <consortium name="The Broad Institute Genomics Platform"/>
            <consortium name="The Broad Institute Genome Sequencing Center for Infectious Disease"/>
            <person name="Wu L."/>
            <person name="Ma J."/>
        </authorList>
    </citation>
    <scope>NUCLEOTIDE SEQUENCE [LARGE SCALE GENOMIC DNA]</scope>
    <source>
        <strain evidence="3 4">JCM 15572</strain>
    </source>
</reference>
<sequence length="194" mass="20107">MSLGRALSVAGLAAGLIAGLAACGGQADKAAQTPETPLLPATTPPPSVTPSPTPVDPTVAAKIKIMADYKAYIATKSNGMVSNHPTYPFERNMTGNALQSMKSWMGGMYLIETKYGGNITFVKGRVAALNLKAKPATATVYGCVIDNLTATSKKGKVRRSGGTHLSTHDQLVLVGGTWKVTENQSNDSKSPGCA</sequence>
<name>A0ABN2CJF1_9ACTN</name>
<proteinExistence type="predicted"/>
<gene>
    <name evidence="3" type="ORF">GCM10009804_15780</name>
</gene>
<comment type="caution">
    <text evidence="3">The sequence shown here is derived from an EMBL/GenBank/DDBJ whole genome shotgun (WGS) entry which is preliminary data.</text>
</comment>
<protein>
    <recommendedName>
        <fullName evidence="5">DUF4440 domain-containing protein</fullName>
    </recommendedName>
</protein>